<dbReference type="InterPro" id="IPR025629">
    <property type="entry name" value="DUF4287"/>
</dbReference>
<dbReference type="STRING" id="661478.OP10G_2055"/>
<dbReference type="KEGG" id="fgi:OP10G_2055"/>
<feature type="domain" description="DUF5655" evidence="1">
    <location>
        <begin position="91"/>
        <end position="195"/>
    </location>
</feature>
<dbReference type="Proteomes" id="UP000027982">
    <property type="component" value="Chromosome"/>
</dbReference>
<accession>A0A068NPD3</accession>
<dbReference type="AlphaFoldDB" id="A0A068NPD3"/>
<dbReference type="InterPro" id="IPR043714">
    <property type="entry name" value="DUF5655"/>
</dbReference>
<dbReference type="EMBL" id="CP007139">
    <property type="protein sequence ID" value="AIE85423.1"/>
    <property type="molecule type" value="Genomic_DNA"/>
</dbReference>
<dbReference type="HOGENOM" id="CLU_101670_1_0_0"/>
<name>A0A068NPD3_FIMGI</name>
<dbReference type="Pfam" id="PF14117">
    <property type="entry name" value="DUF4287"/>
    <property type="match status" value="1"/>
</dbReference>
<dbReference type="eggNOG" id="ENOG50307IZ">
    <property type="taxonomic scope" value="Bacteria"/>
</dbReference>
<gene>
    <name evidence="2" type="ORF">OP10G_2055</name>
</gene>
<evidence type="ECO:0000259" key="1">
    <source>
        <dbReference type="Pfam" id="PF18899"/>
    </source>
</evidence>
<sequence length="198" mass="21602">MLFGMAEEKKPIRPEESLAKMVAALKETTGRSLEEWVEVIKEKGWQKHGEIVSGIKSEFGVTHGYANQIALRSKDLLAGAEPKAESGDPVAEMFSKRPDAKAVYDVLAPKIQAFGSDVDVAPKKGYLSLRRAKQFAVLQPAAGRLDVGIQLKGIEPVGRLEASGSFNAMLTHRVRVTSADEVDPELLGWLRNAYEAAK</sequence>
<evidence type="ECO:0000313" key="3">
    <source>
        <dbReference type="Proteomes" id="UP000027982"/>
    </source>
</evidence>
<keyword evidence="3" id="KW-1185">Reference proteome</keyword>
<reference evidence="2 3" key="1">
    <citation type="journal article" date="2014" name="PLoS ONE">
        <title>The first complete genome sequence of the class fimbriimonadia in the phylum armatimonadetes.</title>
        <authorList>
            <person name="Hu Z.Y."/>
            <person name="Wang Y.Z."/>
            <person name="Im W.T."/>
            <person name="Wang S.Y."/>
            <person name="Zhao G.P."/>
            <person name="Zheng H.J."/>
            <person name="Quan Z.X."/>
        </authorList>
    </citation>
    <scope>NUCLEOTIDE SEQUENCE [LARGE SCALE GENOMIC DNA]</scope>
    <source>
        <strain evidence="2">Gsoil 348</strain>
    </source>
</reference>
<evidence type="ECO:0000313" key="2">
    <source>
        <dbReference type="EMBL" id="AIE85423.1"/>
    </source>
</evidence>
<organism evidence="2 3">
    <name type="scientific">Fimbriimonas ginsengisoli Gsoil 348</name>
    <dbReference type="NCBI Taxonomy" id="661478"/>
    <lineage>
        <taxon>Bacteria</taxon>
        <taxon>Bacillati</taxon>
        <taxon>Armatimonadota</taxon>
        <taxon>Fimbriimonadia</taxon>
        <taxon>Fimbriimonadales</taxon>
        <taxon>Fimbriimonadaceae</taxon>
        <taxon>Fimbriimonas</taxon>
    </lineage>
</organism>
<protein>
    <recommendedName>
        <fullName evidence="1">DUF5655 domain-containing protein</fullName>
    </recommendedName>
</protein>
<proteinExistence type="predicted"/>
<dbReference type="Pfam" id="PF18899">
    <property type="entry name" value="DUF5655"/>
    <property type="match status" value="1"/>
</dbReference>